<keyword evidence="4 5" id="KW-0949">S-adenosyl-L-methionine</keyword>
<evidence type="ECO:0000256" key="2">
    <source>
        <dbReference type="ARBA" id="ARBA00022603"/>
    </source>
</evidence>
<comment type="similarity">
    <text evidence="5 6">Belongs to the class I-like SAM-binding methyltransferase superfamily. C5-methyltransferase family.</text>
</comment>
<sequence length="610" mass="67743">MDQPREIDLISNSTHSDDASSDCSATVENDPDRSYFIEQIDLTGDDSGPGFFPNPRAPSIPRSRHQSISNEIVDLASGSQPSLNEGDYLTDECFERLIRDWSERGRPRPSDTPREPPQPQKFIIPEACIDGILYKPGQSVELYDGTFLRIVTVLSESTGSVFLRGRRLISNVEHTGTYIPSRRNELVWMVNNKEDVPLEIVKRFATINFTNCTGDSVRNGFTCRIKETSEQAEASVQYLSYDDADQGLKIPTQALRHAWRGETRPFGDAELRSPRTVSSSSVIDLTDARENHQNYTFGDGFCGAGGVSSGAHKAGLHIKWAFDSSPYATDTYRRNFESAICEQSDIFHFLTNEEKFLRVDISHGSPPCQTFSPAHTINCDRDDANSACIFSSSNLIKKAKPRVHTMEETSGLFERHKDTFHRVIQDFIEIGYSVRWAVLHCAEYGVPQIRRRLVIIASGPGEALPPFPKPTHGPPELGLKRPTTINSIISSIPLNAADHDVQGALDRGLRGGPRAPFDPNQPARTITCGGGENNYHPSGQRGFTNREFACLQTFPLEHRFGPREVRKQIGNAVPPALAKAVYGEIIKSLQKTDAEEHPARPVGPSIIEVE</sequence>
<dbReference type="OrthoDB" id="414133at2759"/>
<dbReference type="InterPro" id="IPR029063">
    <property type="entry name" value="SAM-dependent_MTases_sf"/>
</dbReference>
<proteinExistence type="inferred from homology"/>
<dbReference type="PRINTS" id="PR00105">
    <property type="entry name" value="C5METTRFRASE"/>
</dbReference>
<dbReference type="GO" id="GO:0032259">
    <property type="term" value="P:methylation"/>
    <property type="evidence" value="ECO:0007669"/>
    <property type="project" value="UniProtKB-KW"/>
</dbReference>
<dbReference type="SUPFAM" id="SSF53335">
    <property type="entry name" value="S-adenosyl-L-methionine-dependent methyltransferases"/>
    <property type="match status" value="1"/>
</dbReference>
<evidence type="ECO:0000256" key="6">
    <source>
        <dbReference type="RuleBase" id="RU000416"/>
    </source>
</evidence>
<feature type="active site" evidence="5">
    <location>
        <position position="368"/>
    </location>
</feature>
<evidence type="ECO:0000256" key="4">
    <source>
        <dbReference type="ARBA" id="ARBA00022691"/>
    </source>
</evidence>
<name>A0A1L9RTX3_ASPWE</name>
<dbReference type="RefSeq" id="XP_040692051.1">
    <property type="nucleotide sequence ID" value="XM_040837130.1"/>
</dbReference>
<dbReference type="GO" id="GO:0005634">
    <property type="term" value="C:nucleus"/>
    <property type="evidence" value="ECO:0007669"/>
    <property type="project" value="TreeGrafter"/>
</dbReference>
<dbReference type="GO" id="GO:0044027">
    <property type="term" value="P:negative regulation of gene expression via chromosomal CpG island methylation"/>
    <property type="evidence" value="ECO:0007669"/>
    <property type="project" value="TreeGrafter"/>
</dbReference>
<accession>A0A1L9RTX3</accession>
<organism evidence="8 9">
    <name type="scientific">Aspergillus wentii DTO 134E9</name>
    <dbReference type="NCBI Taxonomy" id="1073089"/>
    <lineage>
        <taxon>Eukaryota</taxon>
        <taxon>Fungi</taxon>
        <taxon>Dikarya</taxon>
        <taxon>Ascomycota</taxon>
        <taxon>Pezizomycotina</taxon>
        <taxon>Eurotiomycetes</taxon>
        <taxon>Eurotiomycetidae</taxon>
        <taxon>Eurotiales</taxon>
        <taxon>Aspergillaceae</taxon>
        <taxon>Aspergillus</taxon>
        <taxon>Aspergillus subgen. Cremei</taxon>
    </lineage>
</organism>
<evidence type="ECO:0000313" key="9">
    <source>
        <dbReference type="Proteomes" id="UP000184383"/>
    </source>
</evidence>
<dbReference type="Gene3D" id="3.40.50.150">
    <property type="entry name" value="Vaccinia Virus protein VP39"/>
    <property type="match status" value="1"/>
</dbReference>
<dbReference type="Gene3D" id="3.90.120.10">
    <property type="entry name" value="DNA Methylase, subunit A, domain 2"/>
    <property type="match status" value="1"/>
</dbReference>
<feature type="compositionally biased region" description="Basic and acidic residues" evidence="7">
    <location>
        <begin position="101"/>
        <end position="114"/>
    </location>
</feature>
<dbReference type="GeneID" id="63752978"/>
<dbReference type="STRING" id="1073089.A0A1L9RTX3"/>
<keyword evidence="9" id="KW-1185">Reference proteome</keyword>
<dbReference type="GO" id="GO:0003886">
    <property type="term" value="F:DNA (cytosine-5-)-methyltransferase activity"/>
    <property type="evidence" value="ECO:0007669"/>
    <property type="project" value="UniProtKB-EC"/>
</dbReference>
<dbReference type="InterPro" id="IPR031303">
    <property type="entry name" value="C5_meth_CS"/>
</dbReference>
<dbReference type="GO" id="GO:0003677">
    <property type="term" value="F:DNA binding"/>
    <property type="evidence" value="ECO:0007669"/>
    <property type="project" value="TreeGrafter"/>
</dbReference>
<feature type="region of interest" description="Disordered" evidence="7">
    <location>
        <begin position="101"/>
        <end position="120"/>
    </location>
</feature>
<dbReference type="Proteomes" id="UP000184383">
    <property type="component" value="Unassembled WGS sequence"/>
</dbReference>
<dbReference type="VEuPathDB" id="FungiDB:ASPWEDRAFT_48623"/>
<dbReference type="PANTHER" id="PTHR10629:SF52">
    <property type="entry name" value="DNA (CYTOSINE-5)-METHYLTRANSFERASE 1"/>
    <property type="match status" value="1"/>
</dbReference>
<dbReference type="InterPro" id="IPR050390">
    <property type="entry name" value="C5-Methyltransferase"/>
</dbReference>
<dbReference type="PROSITE" id="PS51679">
    <property type="entry name" value="SAM_MT_C5"/>
    <property type="match status" value="1"/>
</dbReference>
<dbReference type="EC" id="2.1.1.37" evidence="1"/>
<evidence type="ECO:0000256" key="5">
    <source>
        <dbReference type="PROSITE-ProRule" id="PRU01016"/>
    </source>
</evidence>
<dbReference type="InterPro" id="IPR001525">
    <property type="entry name" value="C5_MeTfrase"/>
</dbReference>
<dbReference type="PROSITE" id="PS00095">
    <property type="entry name" value="C5_MTASE_2"/>
    <property type="match status" value="1"/>
</dbReference>
<evidence type="ECO:0000313" key="8">
    <source>
        <dbReference type="EMBL" id="OJJ38375.1"/>
    </source>
</evidence>
<dbReference type="AlphaFoldDB" id="A0A1L9RTX3"/>
<reference evidence="9" key="1">
    <citation type="journal article" date="2017" name="Genome Biol.">
        <title>Comparative genomics reveals high biological diversity and specific adaptations in the industrially and medically important fungal genus Aspergillus.</title>
        <authorList>
            <person name="de Vries R.P."/>
            <person name="Riley R."/>
            <person name="Wiebenga A."/>
            <person name="Aguilar-Osorio G."/>
            <person name="Amillis S."/>
            <person name="Uchima C.A."/>
            <person name="Anderluh G."/>
            <person name="Asadollahi M."/>
            <person name="Askin M."/>
            <person name="Barry K."/>
            <person name="Battaglia E."/>
            <person name="Bayram O."/>
            <person name="Benocci T."/>
            <person name="Braus-Stromeyer S.A."/>
            <person name="Caldana C."/>
            <person name="Canovas D."/>
            <person name="Cerqueira G.C."/>
            <person name="Chen F."/>
            <person name="Chen W."/>
            <person name="Choi C."/>
            <person name="Clum A."/>
            <person name="Dos Santos R.A."/>
            <person name="Damasio A.R."/>
            <person name="Diallinas G."/>
            <person name="Emri T."/>
            <person name="Fekete E."/>
            <person name="Flipphi M."/>
            <person name="Freyberg S."/>
            <person name="Gallo A."/>
            <person name="Gournas C."/>
            <person name="Habgood R."/>
            <person name="Hainaut M."/>
            <person name="Harispe M.L."/>
            <person name="Henrissat B."/>
            <person name="Hilden K.S."/>
            <person name="Hope R."/>
            <person name="Hossain A."/>
            <person name="Karabika E."/>
            <person name="Karaffa L."/>
            <person name="Karanyi Z."/>
            <person name="Krasevec N."/>
            <person name="Kuo A."/>
            <person name="Kusch H."/>
            <person name="LaButti K."/>
            <person name="Lagendijk E.L."/>
            <person name="Lapidus A."/>
            <person name="Levasseur A."/>
            <person name="Lindquist E."/>
            <person name="Lipzen A."/>
            <person name="Logrieco A.F."/>
            <person name="MacCabe A."/>
            <person name="Maekelae M.R."/>
            <person name="Malavazi I."/>
            <person name="Melin P."/>
            <person name="Meyer V."/>
            <person name="Mielnichuk N."/>
            <person name="Miskei M."/>
            <person name="Molnar A.P."/>
            <person name="Mule G."/>
            <person name="Ngan C.Y."/>
            <person name="Orejas M."/>
            <person name="Orosz E."/>
            <person name="Ouedraogo J.P."/>
            <person name="Overkamp K.M."/>
            <person name="Park H.-S."/>
            <person name="Perrone G."/>
            <person name="Piumi F."/>
            <person name="Punt P.J."/>
            <person name="Ram A.F."/>
            <person name="Ramon A."/>
            <person name="Rauscher S."/>
            <person name="Record E."/>
            <person name="Riano-Pachon D.M."/>
            <person name="Robert V."/>
            <person name="Roehrig J."/>
            <person name="Ruller R."/>
            <person name="Salamov A."/>
            <person name="Salih N.S."/>
            <person name="Samson R.A."/>
            <person name="Sandor E."/>
            <person name="Sanguinetti M."/>
            <person name="Schuetze T."/>
            <person name="Sepcic K."/>
            <person name="Shelest E."/>
            <person name="Sherlock G."/>
            <person name="Sophianopoulou V."/>
            <person name="Squina F.M."/>
            <person name="Sun H."/>
            <person name="Susca A."/>
            <person name="Todd R.B."/>
            <person name="Tsang A."/>
            <person name="Unkles S.E."/>
            <person name="van de Wiele N."/>
            <person name="van Rossen-Uffink D."/>
            <person name="Oliveira J.V."/>
            <person name="Vesth T.C."/>
            <person name="Visser J."/>
            <person name="Yu J.-H."/>
            <person name="Zhou M."/>
            <person name="Andersen M.R."/>
            <person name="Archer D.B."/>
            <person name="Baker S.E."/>
            <person name="Benoit I."/>
            <person name="Brakhage A.A."/>
            <person name="Braus G.H."/>
            <person name="Fischer R."/>
            <person name="Frisvad J.C."/>
            <person name="Goldman G.H."/>
            <person name="Houbraken J."/>
            <person name="Oakley B."/>
            <person name="Pocsi I."/>
            <person name="Scazzocchio C."/>
            <person name="Seiboth B."/>
            <person name="vanKuyk P.A."/>
            <person name="Wortman J."/>
            <person name="Dyer P.S."/>
            <person name="Grigoriev I.V."/>
        </authorList>
    </citation>
    <scope>NUCLEOTIDE SEQUENCE [LARGE SCALE GENOMIC DNA]</scope>
    <source>
        <strain evidence="9">DTO 134E9</strain>
    </source>
</reference>
<feature type="region of interest" description="Disordered" evidence="7">
    <location>
        <begin position="1"/>
        <end position="62"/>
    </location>
</feature>
<evidence type="ECO:0000256" key="3">
    <source>
        <dbReference type="ARBA" id="ARBA00022679"/>
    </source>
</evidence>
<protein>
    <recommendedName>
        <fullName evidence="1">DNA (cytosine-5-)-methyltransferase</fullName>
        <ecNumber evidence="1">2.1.1.37</ecNumber>
    </recommendedName>
</protein>
<evidence type="ECO:0000256" key="7">
    <source>
        <dbReference type="SAM" id="MobiDB-lite"/>
    </source>
</evidence>
<dbReference type="Pfam" id="PF00145">
    <property type="entry name" value="DNA_methylase"/>
    <property type="match status" value="2"/>
</dbReference>
<evidence type="ECO:0000256" key="1">
    <source>
        <dbReference type="ARBA" id="ARBA00011975"/>
    </source>
</evidence>
<dbReference type="PANTHER" id="PTHR10629">
    <property type="entry name" value="CYTOSINE-SPECIFIC METHYLTRANSFERASE"/>
    <property type="match status" value="1"/>
</dbReference>
<keyword evidence="2 5" id="KW-0489">Methyltransferase</keyword>
<keyword evidence="3 5" id="KW-0808">Transferase</keyword>
<dbReference type="EMBL" id="KV878210">
    <property type="protein sequence ID" value="OJJ38375.1"/>
    <property type="molecule type" value="Genomic_DNA"/>
</dbReference>
<dbReference type="NCBIfam" id="TIGR00675">
    <property type="entry name" value="dcm"/>
    <property type="match status" value="1"/>
</dbReference>
<gene>
    <name evidence="8" type="ORF">ASPWEDRAFT_48623</name>
</gene>